<accession>A0AAV4UG78</accession>
<name>A0AAV4UG78_CAEEX</name>
<proteinExistence type="predicted"/>
<comment type="caution">
    <text evidence="1">The sequence shown here is derived from an EMBL/GenBank/DDBJ whole genome shotgun (WGS) entry which is preliminary data.</text>
</comment>
<dbReference type="EMBL" id="BPLR01012803">
    <property type="protein sequence ID" value="GIY56729.1"/>
    <property type="molecule type" value="Genomic_DNA"/>
</dbReference>
<reference evidence="1 2" key="1">
    <citation type="submission" date="2021-06" db="EMBL/GenBank/DDBJ databases">
        <title>Caerostris extrusa draft genome.</title>
        <authorList>
            <person name="Kono N."/>
            <person name="Arakawa K."/>
        </authorList>
    </citation>
    <scope>NUCLEOTIDE SEQUENCE [LARGE SCALE GENOMIC DNA]</scope>
</reference>
<gene>
    <name evidence="1" type="ORF">CEXT_609021</name>
</gene>
<dbReference type="AlphaFoldDB" id="A0AAV4UG78"/>
<evidence type="ECO:0000313" key="2">
    <source>
        <dbReference type="Proteomes" id="UP001054945"/>
    </source>
</evidence>
<dbReference type="Proteomes" id="UP001054945">
    <property type="component" value="Unassembled WGS sequence"/>
</dbReference>
<evidence type="ECO:0000313" key="1">
    <source>
        <dbReference type="EMBL" id="GIY56729.1"/>
    </source>
</evidence>
<keyword evidence="2" id="KW-1185">Reference proteome</keyword>
<sequence>MLSRNSEGKTFLPNLLVINQSNLVSIIKHSTTGSLTSIVIFWGSDSQLFCINNSIRMAELLRIKPPQASQDIESRTTSNNISLRLIHFKFRR</sequence>
<protein>
    <submittedName>
        <fullName evidence="1">Uncharacterized protein</fullName>
    </submittedName>
</protein>
<organism evidence="1 2">
    <name type="scientific">Caerostris extrusa</name>
    <name type="common">Bark spider</name>
    <name type="synonym">Caerostris bankana</name>
    <dbReference type="NCBI Taxonomy" id="172846"/>
    <lineage>
        <taxon>Eukaryota</taxon>
        <taxon>Metazoa</taxon>
        <taxon>Ecdysozoa</taxon>
        <taxon>Arthropoda</taxon>
        <taxon>Chelicerata</taxon>
        <taxon>Arachnida</taxon>
        <taxon>Araneae</taxon>
        <taxon>Araneomorphae</taxon>
        <taxon>Entelegynae</taxon>
        <taxon>Araneoidea</taxon>
        <taxon>Araneidae</taxon>
        <taxon>Caerostris</taxon>
    </lineage>
</organism>